<organism evidence="1 2">
    <name type="scientific">Aplosporella prunicola CBS 121167</name>
    <dbReference type="NCBI Taxonomy" id="1176127"/>
    <lineage>
        <taxon>Eukaryota</taxon>
        <taxon>Fungi</taxon>
        <taxon>Dikarya</taxon>
        <taxon>Ascomycota</taxon>
        <taxon>Pezizomycotina</taxon>
        <taxon>Dothideomycetes</taxon>
        <taxon>Dothideomycetes incertae sedis</taxon>
        <taxon>Botryosphaeriales</taxon>
        <taxon>Aplosporellaceae</taxon>
        <taxon>Aplosporella</taxon>
    </lineage>
</organism>
<name>A0A6A6B7R8_9PEZI</name>
<reference evidence="1" key="1">
    <citation type="journal article" date="2020" name="Stud. Mycol.">
        <title>101 Dothideomycetes genomes: a test case for predicting lifestyles and emergence of pathogens.</title>
        <authorList>
            <person name="Haridas S."/>
            <person name="Albert R."/>
            <person name="Binder M."/>
            <person name="Bloem J."/>
            <person name="Labutti K."/>
            <person name="Salamov A."/>
            <person name="Andreopoulos B."/>
            <person name="Baker S."/>
            <person name="Barry K."/>
            <person name="Bills G."/>
            <person name="Bluhm B."/>
            <person name="Cannon C."/>
            <person name="Castanera R."/>
            <person name="Culley D."/>
            <person name="Daum C."/>
            <person name="Ezra D."/>
            <person name="Gonzalez J."/>
            <person name="Henrissat B."/>
            <person name="Kuo A."/>
            <person name="Liang C."/>
            <person name="Lipzen A."/>
            <person name="Lutzoni F."/>
            <person name="Magnuson J."/>
            <person name="Mondo S."/>
            <person name="Nolan M."/>
            <person name="Ohm R."/>
            <person name="Pangilinan J."/>
            <person name="Park H.-J."/>
            <person name="Ramirez L."/>
            <person name="Alfaro M."/>
            <person name="Sun H."/>
            <person name="Tritt A."/>
            <person name="Yoshinaga Y."/>
            <person name="Zwiers L.-H."/>
            <person name="Turgeon B."/>
            <person name="Goodwin S."/>
            <person name="Spatafora J."/>
            <person name="Crous P."/>
            <person name="Grigoriev I."/>
        </authorList>
    </citation>
    <scope>NUCLEOTIDE SEQUENCE</scope>
    <source>
        <strain evidence="1">CBS 121167</strain>
    </source>
</reference>
<proteinExistence type="predicted"/>
<dbReference type="Proteomes" id="UP000799438">
    <property type="component" value="Unassembled WGS sequence"/>
</dbReference>
<dbReference type="RefSeq" id="XP_033395321.1">
    <property type="nucleotide sequence ID" value="XM_033546930.1"/>
</dbReference>
<dbReference type="GeneID" id="54304437"/>
<dbReference type="AlphaFoldDB" id="A0A6A6B7R8"/>
<sequence>MSSAEAGLTCSATGVIAWVTIASWSGEARGWCSRRRAPCKQQTRSRDSLPMRYDVGAAKSRRAACPPAHFAILAAISEAPAELRLRPGSLICPLVTARHPARPGPVQSDTRHWSALRSGSPLFHKHSLSCTSLDPRVWRCAFLAFWSFSRPPCPWRGR</sequence>
<gene>
    <name evidence="1" type="ORF">K452DRAFT_62788</name>
</gene>
<evidence type="ECO:0000313" key="1">
    <source>
        <dbReference type="EMBL" id="KAF2139608.1"/>
    </source>
</evidence>
<accession>A0A6A6B7R8</accession>
<protein>
    <submittedName>
        <fullName evidence="1">Uncharacterized protein</fullName>
    </submittedName>
</protein>
<dbReference type="EMBL" id="ML995492">
    <property type="protein sequence ID" value="KAF2139608.1"/>
    <property type="molecule type" value="Genomic_DNA"/>
</dbReference>
<keyword evidence="2" id="KW-1185">Reference proteome</keyword>
<evidence type="ECO:0000313" key="2">
    <source>
        <dbReference type="Proteomes" id="UP000799438"/>
    </source>
</evidence>